<organism evidence="1 2">
    <name type="scientific">Marinomonas rhodophyticola</name>
    <dbReference type="NCBI Taxonomy" id="2992803"/>
    <lineage>
        <taxon>Bacteria</taxon>
        <taxon>Pseudomonadati</taxon>
        <taxon>Pseudomonadota</taxon>
        <taxon>Gammaproteobacteria</taxon>
        <taxon>Oceanospirillales</taxon>
        <taxon>Oceanospirillaceae</taxon>
        <taxon>Marinomonas</taxon>
    </lineage>
</organism>
<dbReference type="EMBL" id="JAPEUL010000004">
    <property type="protein sequence ID" value="MCW4628257.1"/>
    <property type="molecule type" value="Genomic_DNA"/>
</dbReference>
<evidence type="ECO:0000313" key="1">
    <source>
        <dbReference type="EMBL" id="MCW4628257.1"/>
    </source>
</evidence>
<sequence length="135" mass="15624">MKKKQMIFLEESVRAEVIIHIGTMFIDGAVSSEVRDALEFDWENIFTAIGCDQPEHEDEDFIVDYFRNEVKKQGFLVRFSTPIPKDISRHGYSISWGSYMNKWIYADTYQEACNNALVWRGDYIKQAKLAAGIDA</sequence>
<name>A0ABT3KCJ8_9GAMM</name>
<proteinExistence type="predicted"/>
<comment type="caution">
    <text evidence="1">The sequence shown here is derived from an EMBL/GenBank/DDBJ whole genome shotgun (WGS) entry which is preliminary data.</text>
</comment>
<protein>
    <submittedName>
        <fullName evidence="1">Uncharacterized protein</fullName>
    </submittedName>
</protein>
<evidence type="ECO:0000313" key="2">
    <source>
        <dbReference type="Proteomes" id="UP001431181"/>
    </source>
</evidence>
<dbReference type="RefSeq" id="WP_265217458.1">
    <property type="nucleotide sequence ID" value="NZ_JAPEUL010000004.1"/>
</dbReference>
<keyword evidence="2" id="KW-1185">Reference proteome</keyword>
<gene>
    <name evidence="1" type="ORF">ONZ52_04180</name>
</gene>
<accession>A0ABT3KCJ8</accession>
<reference evidence="1" key="1">
    <citation type="submission" date="2022-11" db="EMBL/GenBank/DDBJ databases">
        <title>Marinomonas sp. nov., isolated from marine algae.</title>
        <authorList>
            <person name="Choi D.G."/>
            <person name="Kim J.M."/>
            <person name="Lee J.K."/>
            <person name="Baek J.H."/>
            <person name="Jeon C.O."/>
        </authorList>
    </citation>
    <scope>NUCLEOTIDE SEQUENCE</scope>
    <source>
        <strain evidence="1">KJ51-3</strain>
    </source>
</reference>
<dbReference type="Proteomes" id="UP001431181">
    <property type="component" value="Unassembled WGS sequence"/>
</dbReference>